<gene>
    <name evidence="1" type="ORF">I4901_17430</name>
</gene>
<organism evidence="1 2">
    <name type="scientific">Proteus terrae subsp. cibarius</name>
    <dbReference type="NCBI Taxonomy" id="626774"/>
    <lineage>
        <taxon>Bacteria</taxon>
        <taxon>Pseudomonadati</taxon>
        <taxon>Pseudomonadota</taxon>
        <taxon>Gammaproteobacteria</taxon>
        <taxon>Enterobacterales</taxon>
        <taxon>Morganellaceae</taxon>
        <taxon>Proteus</taxon>
    </lineage>
</organism>
<dbReference type="AlphaFoldDB" id="A0A8I0WT42"/>
<dbReference type="Proteomes" id="UP000612266">
    <property type="component" value="Unassembled WGS sequence"/>
</dbReference>
<dbReference type="RefSeq" id="WP_036904992.1">
    <property type="nucleotide sequence ID" value="NZ_JADSJR010000034.1"/>
</dbReference>
<comment type="caution">
    <text evidence="1">The sequence shown here is derived from an EMBL/GenBank/DDBJ whole genome shotgun (WGS) entry which is preliminary data.</text>
</comment>
<protein>
    <submittedName>
        <fullName evidence="1">Uncharacterized protein</fullName>
    </submittedName>
</protein>
<evidence type="ECO:0000313" key="2">
    <source>
        <dbReference type="Proteomes" id="UP000612266"/>
    </source>
</evidence>
<reference evidence="1" key="1">
    <citation type="submission" date="2020-11" db="EMBL/GenBank/DDBJ databases">
        <title>Enhanced detection system for hospital associated transmission using whole genome sequencing surveillance.</title>
        <authorList>
            <person name="Harrison L.H."/>
            <person name="Van Tyne D."/>
            <person name="Marsh J.W."/>
            <person name="Griffith M.P."/>
            <person name="Snyder D.J."/>
            <person name="Cooper V.S."/>
            <person name="Mustapha M."/>
        </authorList>
    </citation>
    <scope>NUCLEOTIDE SEQUENCE</scope>
    <source>
        <strain evidence="1">PR00070</strain>
    </source>
</reference>
<dbReference type="EMBL" id="JADSJR010000034">
    <property type="protein sequence ID" value="MBG2916147.1"/>
    <property type="molecule type" value="Genomic_DNA"/>
</dbReference>
<accession>A0A8I0WT42</accession>
<name>A0A8I0WT42_9GAMM</name>
<evidence type="ECO:0000313" key="1">
    <source>
        <dbReference type="EMBL" id="MBG2916147.1"/>
    </source>
</evidence>
<sequence>MKISISESTYKRLEQKAIGFDTPEQVIIRLLDQSDGFSSSKPELYFAPNEDEFKRDFLNSGISEIALYYKSGKREIVHWKAKKFTKDSNLRANLWSGYLRNWSDKGIIKAELVALPKGTNSPDDDTRKTISLAEILGLKYYEEMQVLDDLYDIHADNNNDNYPVGYYIEFSDEAPEDILNKISGLHNLTVYLPNHPFE</sequence>
<proteinExistence type="predicted"/>